<reference evidence="1 2" key="1">
    <citation type="submission" date="2023-12" db="EMBL/GenBank/DDBJ databases">
        <title>Streptomyces sp. V4-01.</title>
        <authorList>
            <person name="Somphong A."/>
            <person name="Phongsopitanun W."/>
        </authorList>
    </citation>
    <scope>NUCLEOTIDE SEQUENCE [LARGE SCALE GENOMIC DNA]</scope>
    <source>
        <strain evidence="1 2">V4-01</strain>
    </source>
</reference>
<dbReference type="InterPro" id="IPR029063">
    <property type="entry name" value="SAM-dependent_MTases_sf"/>
</dbReference>
<comment type="caution">
    <text evidence="1">The sequence shown here is derived from an EMBL/GenBank/DDBJ whole genome shotgun (WGS) entry which is preliminary data.</text>
</comment>
<protein>
    <submittedName>
        <fullName evidence="1">Spermidine synthase</fullName>
    </submittedName>
</protein>
<name>A0ABU7PFY5_9ACTN</name>
<accession>A0ABU7PFY5</accession>
<evidence type="ECO:0000313" key="2">
    <source>
        <dbReference type="Proteomes" id="UP001344658"/>
    </source>
</evidence>
<keyword evidence="2" id="KW-1185">Reference proteome</keyword>
<organism evidence="1 2">
    <name type="scientific">Actinacidiphila polyblastidii</name>
    <dbReference type="NCBI Taxonomy" id="3110430"/>
    <lineage>
        <taxon>Bacteria</taxon>
        <taxon>Bacillati</taxon>
        <taxon>Actinomycetota</taxon>
        <taxon>Actinomycetes</taxon>
        <taxon>Kitasatosporales</taxon>
        <taxon>Streptomycetaceae</taxon>
        <taxon>Actinacidiphila</taxon>
    </lineage>
</organism>
<dbReference type="RefSeq" id="WP_330797796.1">
    <property type="nucleotide sequence ID" value="NZ_JAZEWV010000020.1"/>
</dbReference>
<dbReference type="EMBL" id="JAZEWV010000020">
    <property type="protein sequence ID" value="MEE4544739.1"/>
    <property type="molecule type" value="Genomic_DNA"/>
</dbReference>
<sequence>MSPRFEEIDWRPTPLGDISLRRRRDPASGEDVYEVKLGDDFLMSSLFTAGEIALARLGLARLAAEGAAGGDASSADARWDVAVGGLGLGYTARAALEDPRVRSLVVVEALGEVIGWHERHLVPLGAALTSDPRCRLVGGDFFALAADPMGLDPAEPGRRFDAVLLDIDHAPDHVLNPRHAAFYTAGGLLRFTRHLRPGGVFALWSNDPPSDAFTAVLGEVMGGVRAHVVAFDNPLQGGEATNTVYVANAPAAPDAS</sequence>
<proteinExistence type="predicted"/>
<gene>
    <name evidence="1" type="ORF">V2S66_22565</name>
</gene>
<dbReference type="SUPFAM" id="SSF53335">
    <property type="entry name" value="S-adenosyl-L-methionine-dependent methyltransferases"/>
    <property type="match status" value="1"/>
</dbReference>
<evidence type="ECO:0000313" key="1">
    <source>
        <dbReference type="EMBL" id="MEE4544739.1"/>
    </source>
</evidence>
<dbReference type="Gene3D" id="3.40.50.150">
    <property type="entry name" value="Vaccinia Virus protein VP39"/>
    <property type="match status" value="1"/>
</dbReference>
<dbReference type="Proteomes" id="UP001344658">
    <property type="component" value="Unassembled WGS sequence"/>
</dbReference>